<evidence type="ECO:0000313" key="6">
    <source>
        <dbReference type="Proteomes" id="UP001428817"/>
    </source>
</evidence>
<gene>
    <name evidence="5" type="ORF">GCM10023321_66330</name>
</gene>
<evidence type="ECO:0000256" key="2">
    <source>
        <dbReference type="ARBA" id="ARBA00022801"/>
    </source>
</evidence>
<sequence>MRALLDRVTGLLKLPWQRRTTVLVCSSLVVVIALVLTGVTLLNRKPERPPPPPPALALRALAADAPTPTNSGLSTALNKAVNASALGTLTGEVTDPATGKVLWSRNPDKPLTPGSAFKLLTMAAVLLSVDPSTRLTTKVVAGDTPDSVILVGGGDPTLSSLSKDKSSVYPGAAKLDTLVATVKNAHPEPIRTVSVDTSMFDGDTMAPGWEKVDIKDGNFTPIGPLILDGGRTKPDEVNPPRTPTPAQDAGKLFAQRIGADPTKIETKVATHGAPVLGEISSPPISDLVDNAMRISDNVLAEALGRQVALARGADPSFDGAARAVHDTLAEAGFDLTGVKVVDGSGLSTENRASAKLLGQILAVASGPTSDPRAVRLRPLLAGLPVAGGDGTLSERFTGDSADARGLVRAKTGTLTGVSSLAGMVTDSDGRVLTFALMSNGTSPADARPKLDAIASVLRNCGCK</sequence>
<evidence type="ECO:0000256" key="1">
    <source>
        <dbReference type="ARBA" id="ARBA00006096"/>
    </source>
</evidence>
<organism evidence="5 6">
    <name type="scientific">Pseudonocardia eucalypti</name>
    <dbReference type="NCBI Taxonomy" id="648755"/>
    <lineage>
        <taxon>Bacteria</taxon>
        <taxon>Bacillati</taxon>
        <taxon>Actinomycetota</taxon>
        <taxon>Actinomycetes</taxon>
        <taxon>Pseudonocardiales</taxon>
        <taxon>Pseudonocardiaceae</taxon>
        <taxon>Pseudonocardia</taxon>
    </lineage>
</organism>
<comment type="similarity">
    <text evidence="1">Belongs to the peptidase S13 family.</text>
</comment>
<dbReference type="InterPro" id="IPR012338">
    <property type="entry name" value="Beta-lactam/transpept-like"/>
</dbReference>
<comment type="caution">
    <text evidence="5">The sequence shown here is derived from an EMBL/GenBank/DDBJ whole genome shotgun (WGS) entry which is preliminary data.</text>
</comment>
<keyword evidence="4" id="KW-0472">Membrane</keyword>
<evidence type="ECO:0008006" key="7">
    <source>
        <dbReference type="Google" id="ProtNLM"/>
    </source>
</evidence>
<reference evidence="6" key="1">
    <citation type="journal article" date="2019" name="Int. J. Syst. Evol. Microbiol.">
        <title>The Global Catalogue of Microorganisms (GCM) 10K type strain sequencing project: providing services to taxonomists for standard genome sequencing and annotation.</title>
        <authorList>
            <consortium name="The Broad Institute Genomics Platform"/>
            <consortium name="The Broad Institute Genome Sequencing Center for Infectious Disease"/>
            <person name="Wu L."/>
            <person name="Ma J."/>
        </authorList>
    </citation>
    <scope>NUCLEOTIDE SEQUENCE [LARGE SCALE GENOMIC DNA]</scope>
    <source>
        <strain evidence="6">JCM 18303</strain>
    </source>
</reference>
<proteinExistence type="inferred from homology"/>
<dbReference type="PRINTS" id="PR00922">
    <property type="entry name" value="DADACBPTASE3"/>
</dbReference>
<evidence type="ECO:0000313" key="5">
    <source>
        <dbReference type="EMBL" id="GAA5169959.1"/>
    </source>
</evidence>
<dbReference type="NCBIfam" id="TIGR00666">
    <property type="entry name" value="PBP4"/>
    <property type="match status" value="1"/>
</dbReference>
<keyword evidence="6" id="KW-1185">Reference proteome</keyword>
<evidence type="ECO:0000256" key="4">
    <source>
        <dbReference type="SAM" id="Phobius"/>
    </source>
</evidence>
<dbReference type="EMBL" id="BAABJP010000043">
    <property type="protein sequence ID" value="GAA5169959.1"/>
    <property type="molecule type" value="Genomic_DNA"/>
</dbReference>
<dbReference type="Pfam" id="PF02113">
    <property type="entry name" value="Peptidase_S13"/>
    <property type="match status" value="2"/>
</dbReference>
<keyword evidence="4" id="KW-0812">Transmembrane</keyword>
<keyword evidence="2" id="KW-0378">Hydrolase</keyword>
<feature type="transmembrane region" description="Helical" evidence="4">
    <location>
        <begin position="21"/>
        <end position="42"/>
    </location>
</feature>
<dbReference type="Proteomes" id="UP001428817">
    <property type="component" value="Unassembled WGS sequence"/>
</dbReference>
<name>A0ABP9R0B2_9PSEU</name>
<dbReference type="SUPFAM" id="SSF56601">
    <property type="entry name" value="beta-lactamase/transpeptidase-like"/>
    <property type="match status" value="1"/>
</dbReference>
<protein>
    <recommendedName>
        <fullName evidence="7">D-alanyl-D-alanine carboxypeptidase/D-alanyl-D-alanine-endopeptidase (Penicillin-binding protein 4)</fullName>
    </recommendedName>
</protein>
<dbReference type="PANTHER" id="PTHR30023:SF0">
    <property type="entry name" value="PENICILLIN-SENSITIVE CARBOXYPEPTIDASE A"/>
    <property type="match status" value="1"/>
</dbReference>
<dbReference type="Gene3D" id="3.40.710.10">
    <property type="entry name" value="DD-peptidase/beta-lactamase superfamily"/>
    <property type="match status" value="2"/>
</dbReference>
<keyword evidence="4" id="KW-1133">Transmembrane helix</keyword>
<dbReference type="PANTHER" id="PTHR30023">
    <property type="entry name" value="D-ALANYL-D-ALANINE CARBOXYPEPTIDASE"/>
    <property type="match status" value="1"/>
</dbReference>
<dbReference type="RefSeq" id="WP_185063516.1">
    <property type="nucleotide sequence ID" value="NZ_BAABJP010000043.1"/>
</dbReference>
<feature type="region of interest" description="Disordered" evidence="3">
    <location>
        <begin position="227"/>
        <end position="248"/>
    </location>
</feature>
<dbReference type="InterPro" id="IPR000667">
    <property type="entry name" value="Peptidase_S13"/>
</dbReference>
<accession>A0ABP9R0B2</accession>
<evidence type="ECO:0000256" key="3">
    <source>
        <dbReference type="SAM" id="MobiDB-lite"/>
    </source>
</evidence>